<evidence type="ECO:0000259" key="1">
    <source>
        <dbReference type="Pfam" id="PF25214"/>
    </source>
</evidence>
<protein>
    <submittedName>
        <fullName evidence="3">Uncharacterized protein</fullName>
    </submittedName>
</protein>
<evidence type="ECO:0000259" key="2">
    <source>
        <dbReference type="Pfam" id="PF25215"/>
    </source>
</evidence>
<evidence type="ECO:0000313" key="4">
    <source>
        <dbReference type="Proteomes" id="UP000546257"/>
    </source>
</evidence>
<dbReference type="InterPro" id="IPR057410">
    <property type="entry name" value="HVO_B0008-like_C"/>
</dbReference>
<sequence length="117" mass="12708">MSTAEPRAGIVTCPACDLHVPVTEPNEAVEVYRRHERVTGHGIEWERVALDVTASSPNVESMLETLDGEYDDGVPVGVLTAAAATREVPISAVLDELHALRMEGKIHEPIDDHFSPL</sequence>
<dbReference type="RefSeq" id="WP_185192933.1">
    <property type="nucleotide sequence ID" value="NZ_JACKXD010000003.1"/>
</dbReference>
<dbReference type="EMBL" id="JACKXD010000003">
    <property type="protein sequence ID" value="MBB6646567.1"/>
    <property type="molecule type" value="Genomic_DNA"/>
</dbReference>
<organism evidence="3 4">
    <name type="scientific">Halobellus ruber</name>
    <dbReference type="NCBI Taxonomy" id="2761102"/>
    <lineage>
        <taxon>Archaea</taxon>
        <taxon>Methanobacteriati</taxon>
        <taxon>Methanobacteriota</taxon>
        <taxon>Stenosarchaea group</taxon>
        <taxon>Halobacteria</taxon>
        <taxon>Halobacteriales</taxon>
        <taxon>Haloferacaceae</taxon>
        <taxon>Halobellus</taxon>
    </lineage>
</organism>
<keyword evidence="4" id="KW-1185">Reference proteome</keyword>
<feature type="domain" description="HVO-B0008-like N-terminal" evidence="1">
    <location>
        <begin position="10"/>
        <end position="47"/>
    </location>
</feature>
<dbReference type="Pfam" id="PF25214">
    <property type="entry name" value="HVO_B0008_N"/>
    <property type="match status" value="1"/>
</dbReference>
<proteinExistence type="predicted"/>
<accession>A0A7J9SKN5</accession>
<name>A0A7J9SKN5_9EURY</name>
<dbReference type="AlphaFoldDB" id="A0A7J9SKN5"/>
<gene>
    <name evidence="3" type="ORF">H5V44_09745</name>
</gene>
<dbReference type="Pfam" id="PF25215">
    <property type="entry name" value="HVO_B0008_C"/>
    <property type="match status" value="1"/>
</dbReference>
<feature type="domain" description="HVO-B0008-like C-terminal" evidence="2">
    <location>
        <begin position="66"/>
        <end position="113"/>
    </location>
</feature>
<dbReference type="Proteomes" id="UP000546257">
    <property type="component" value="Unassembled WGS sequence"/>
</dbReference>
<dbReference type="InterPro" id="IPR057409">
    <property type="entry name" value="HVO_B0008-like_N"/>
</dbReference>
<comment type="caution">
    <text evidence="3">The sequence shown here is derived from an EMBL/GenBank/DDBJ whole genome shotgun (WGS) entry which is preliminary data.</text>
</comment>
<reference evidence="3 4" key="1">
    <citation type="submission" date="2020-08" db="EMBL/GenBank/DDBJ databases">
        <authorList>
            <person name="Seo M.-J."/>
        </authorList>
    </citation>
    <scope>NUCLEOTIDE SEQUENCE [LARGE SCALE GENOMIC DNA]</scope>
    <source>
        <strain evidence="3 4">MBLA0160</strain>
    </source>
</reference>
<evidence type="ECO:0000313" key="3">
    <source>
        <dbReference type="EMBL" id="MBB6646567.1"/>
    </source>
</evidence>